<evidence type="ECO:0000313" key="2">
    <source>
        <dbReference type="Proteomes" id="UP001652624"/>
    </source>
</evidence>
<gene>
    <name evidence="3" type="primary">CDRT4</name>
</gene>
<protein>
    <submittedName>
        <fullName evidence="3">CMT1A duplicated region transcript 4 protein isoform X1</fullName>
    </submittedName>
</protein>
<dbReference type="Pfam" id="PF15213">
    <property type="entry name" value="CDRT4"/>
    <property type="match status" value="1"/>
</dbReference>
<dbReference type="PANTHER" id="PTHR37885:SF1">
    <property type="entry name" value="CMT1A DUPLICATED REGION TRANSCRIPT 4 PROTEIN"/>
    <property type="match status" value="1"/>
</dbReference>
<feature type="region of interest" description="Disordered" evidence="1">
    <location>
        <begin position="128"/>
        <end position="151"/>
    </location>
</feature>
<organism evidence="2 3">
    <name type="scientific">Erinaceus europaeus</name>
    <name type="common">Western European hedgehog</name>
    <dbReference type="NCBI Taxonomy" id="9365"/>
    <lineage>
        <taxon>Eukaryota</taxon>
        <taxon>Metazoa</taxon>
        <taxon>Chordata</taxon>
        <taxon>Craniata</taxon>
        <taxon>Vertebrata</taxon>
        <taxon>Euteleostomi</taxon>
        <taxon>Mammalia</taxon>
        <taxon>Eutheria</taxon>
        <taxon>Laurasiatheria</taxon>
        <taxon>Eulipotyphla</taxon>
        <taxon>Erinaceidae</taxon>
        <taxon>Erinaceinae</taxon>
        <taxon>Erinaceus</taxon>
    </lineage>
</organism>
<reference evidence="3" key="1">
    <citation type="submission" date="2025-08" db="UniProtKB">
        <authorList>
            <consortium name="RefSeq"/>
        </authorList>
    </citation>
    <scope>IDENTIFICATION</scope>
</reference>
<proteinExistence type="predicted"/>
<accession>A0ABM3YH91</accession>
<evidence type="ECO:0000256" key="1">
    <source>
        <dbReference type="SAM" id="MobiDB-lite"/>
    </source>
</evidence>
<sequence length="220" mass="25321">MAHAYRLADVTPARGHTWVRKMSYTRKLQELPSGRYEFKSNSKHGVWDFEVRDSLVLEKIDAIKVKENEELTENIGLPLSLLENRNPWPAYVTYTSPMVEKLIEKSKALELECMRAFEESQRASRLSKSPSYTQIKRKKSSKSTGTTYKDSRSETTLSVWGTYSVSTLGLPAILEPKNSHMNFRDSPTANYNKIIFSRRPVTRRLPYSSLLTNKEKHVSV</sequence>
<dbReference type="RefSeq" id="XP_060060444.1">
    <property type="nucleotide sequence ID" value="XM_060204461.1"/>
</dbReference>
<keyword evidence="2" id="KW-1185">Reference proteome</keyword>
<name>A0ABM3YH91_ERIEU</name>
<dbReference type="GeneID" id="103110065"/>
<dbReference type="PANTHER" id="PTHR37885">
    <property type="entry name" value="CMT1A DUPLICATED REGION TRANSCRIPT 4 PROTEIN"/>
    <property type="match status" value="1"/>
</dbReference>
<evidence type="ECO:0000313" key="3">
    <source>
        <dbReference type="RefSeq" id="XP_060060444.1"/>
    </source>
</evidence>
<dbReference type="InterPro" id="IPR029185">
    <property type="entry name" value="CDRT4"/>
</dbReference>
<dbReference type="Proteomes" id="UP001652624">
    <property type="component" value="Chromosome 12"/>
</dbReference>